<dbReference type="RefSeq" id="WP_072043691.1">
    <property type="nucleotide sequence ID" value="NZ_JAQEYE010000005.1"/>
</dbReference>
<organism evidence="1 2">
    <name type="scientific">Bifidobacterium pseudocatenulatum</name>
    <dbReference type="NCBI Taxonomy" id="28026"/>
    <lineage>
        <taxon>Bacteria</taxon>
        <taxon>Bacillati</taxon>
        <taxon>Actinomycetota</taxon>
        <taxon>Actinomycetes</taxon>
        <taxon>Bifidobacteriales</taxon>
        <taxon>Bifidobacteriaceae</taxon>
        <taxon>Bifidobacterium</taxon>
    </lineage>
</organism>
<evidence type="ECO:0000313" key="1">
    <source>
        <dbReference type="EMBL" id="RGY75686.1"/>
    </source>
</evidence>
<dbReference type="AlphaFoldDB" id="A0A413KBD9"/>
<evidence type="ECO:0000313" key="2">
    <source>
        <dbReference type="Proteomes" id="UP000284163"/>
    </source>
</evidence>
<comment type="caution">
    <text evidence="1">The sequence shown here is derived from an EMBL/GenBank/DDBJ whole genome shotgun (WGS) entry which is preliminary data.</text>
</comment>
<dbReference type="EMBL" id="QSDK01000014">
    <property type="protein sequence ID" value="RGY75686.1"/>
    <property type="molecule type" value="Genomic_DNA"/>
</dbReference>
<name>A0A413KBD9_BIFPS</name>
<accession>A0A413KBD9</accession>
<sequence>MGGGGGEIGVWYTGVLGGIFMKISAMNETVCNHLFRDTPWRVSVRLTKTDRRGNLGVFANDFKLQLAERIRRFGTGKQRFYHLYIGGGGGIFVSVIFMNAKVIILSRTHKVREREKG</sequence>
<reference evidence="1 2" key="1">
    <citation type="submission" date="2018-08" db="EMBL/GenBank/DDBJ databases">
        <title>A genome reference for cultivated species of the human gut microbiota.</title>
        <authorList>
            <person name="Zou Y."/>
            <person name="Xue W."/>
            <person name="Luo G."/>
        </authorList>
    </citation>
    <scope>NUCLEOTIDE SEQUENCE [LARGE SCALE GENOMIC DNA]</scope>
    <source>
        <strain evidence="1 2">CF01-1</strain>
    </source>
</reference>
<dbReference type="Proteomes" id="UP000284163">
    <property type="component" value="Unassembled WGS sequence"/>
</dbReference>
<proteinExistence type="predicted"/>
<protein>
    <submittedName>
        <fullName evidence="1">Uncharacterized protein</fullName>
    </submittedName>
</protein>
<gene>
    <name evidence="1" type="ORF">DXA22_08330</name>
</gene>